<dbReference type="PATRIC" id="fig|1678841.3.peg.3322"/>
<name>A0A0S7C2D2_9BACT</name>
<sequence>MSYKRYLYLSMTPEALISSMLPPEEFGVYYAVGTNKRTSGQALFFEIDPDFKSDYFNMGSIETRCVPHVDGKPKRSVYLSTYRVLENIPLSAFRNLYLTTADGKVLELTPSEYVPEEKPILHLYQQLCPVTPRVVSKLSPPKFTEWVTDQHNPIYFPKIVFVELILNRLAEDPLTAPVGNLPYANKDHLRDCLIGLHMGYEKPTKTVNRFYQGDVLYRTVKNGFFVGAKDGYIFYKFPETDELQKLYYPWWRSALNLEFPEK</sequence>
<dbReference type="AlphaFoldDB" id="A0A0S7C2D2"/>
<proteinExistence type="predicted"/>
<evidence type="ECO:0000313" key="2">
    <source>
        <dbReference type="Proteomes" id="UP000053091"/>
    </source>
</evidence>
<dbReference type="OrthoDB" id="1118320at2"/>
<gene>
    <name evidence="1" type="ORF">TBC1_12597</name>
</gene>
<accession>A0A0S7C2D2</accession>
<dbReference type="RefSeq" id="WP_062044627.1">
    <property type="nucleotide sequence ID" value="NZ_DF968183.1"/>
</dbReference>
<evidence type="ECO:0000313" key="1">
    <source>
        <dbReference type="EMBL" id="GAP44786.1"/>
    </source>
</evidence>
<protein>
    <submittedName>
        <fullName evidence="1">Uncharacterized protein</fullName>
    </submittedName>
</protein>
<keyword evidence="2" id="KW-1185">Reference proteome</keyword>
<dbReference type="Proteomes" id="UP000053091">
    <property type="component" value="Unassembled WGS sequence"/>
</dbReference>
<reference evidence="1" key="1">
    <citation type="journal article" date="2015" name="Genome Announc.">
        <title>Draft Genome Sequence of Bacteroidales Strain TBC1, a Novel Isolate from a Methanogenic Wastewater Treatment System.</title>
        <authorList>
            <person name="Tourlousse D.M."/>
            <person name="Matsuura N."/>
            <person name="Sun L."/>
            <person name="Toyonaga M."/>
            <person name="Kuroda K."/>
            <person name="Ohashi A."/>
            <person name="Cruz R."/>
            <person name="Yamaguchi T."/>
            <person name="Sekiguchi Y."/>
        </authorList>
    </citation>
    <scope>NUCLEOTIDE SEQUENCE [LARGE SCALE GENOMIC DNA]</scope>
    <source>
        <strain evidence="1">TBC1</strain>
    </source>
</reference>
<organism evidence="1">
    <name type="scientific">Lentimicrobium saccharophilum</name>
    <dbReference type="NCBI Taxonomy" id="1678841"/>
    <lineage>
        <taxon>Bacteria</taxon>
        <taxon>Pseudomonadati</taxon>
        <taxon>Bacteroidota</taxon>
        <taxon>Bacteroidia</taxon>
        <taxon>Bacteroidales</taxon>
        <taxon>Lentimicrobiaceae</taxon>
        <taxon>Lentimicrobium</taxon>
    </lineage>
</organism>
<dbReference type="EMBL" id="DF968183">
    <property type="protein sequence ID" value="GAP44786.1"/>
    <property type="molecule type" value="Genomic_DNA"/>
</dbReference>